<dbReference type="AlphaFoldDB" id="S4N4D7"/>
<dbReference type="PATRIC" id="fig|1283301.3.peg.10"/>
<name>S4N4D7_9ACTN</name>
<organism evidence="1 2">
    <name type="scientific">Streptomyces afghaniensis 772</name>
    <dbReference type="NCBI Taxonomy" id="1283301"/>
    <lineage>
        <taxon>Bacteria</taxon>
        <taxon>Bacillati</taxon>
        <taxon>Actinomycetota</taxon>
        <taxon>Actinomycetes</taxon>
        <taxon>Kitasatosporales</taxon>
        <taxon>Streptomycetaceae</taxon>
        <taxon>Streptomyces</taxon>
    </lineage>
</organism>
<proteinExistence type="predicted"/>
<accession>S4N4D7</accession>
<evidence type="ECO:0008006" key="3">
    <source>
        <dbReference type="Google" id="ProtNLM"/>
    </source>
</evidence>
<dbReference type="HOGENOM" id="CLU_2773943_0_0_11"/>
<protein>
    <recommendedName>
        <fullName evidence="3">Gfo/Idh/MocA-like oxidoreductase C-terminal domain-containing protein</fullName>
    </recommendedName>
</protein>
<dbReference type="EMBL" id="AOPY01000073">
    <property type="protein sequence ID" value="EPJ42937.1"/>
    <property type="molecule type" value="Genomic_DNA"/>
</dbReference>
<evidence type="ECO:0000313" key="2">
    <source>
        <dbReference type="Proteomes" id="UP000015001"/>
    </source>
</evidence>
<comment type="caution">
    <text evidence="1">The sequence shown here is derived from an EMBL/GenBank/DDBJ whole genome shotgun (WGS) entry which is preliminary data.</text>
</comment>
<keyword evidence="2" id="KW-1185">Reference proteome</keyword>
<dbReference type="Proteomes" id="UP000015001">
    <property type="component" value="Unassembled WGS sequence"/>
</dbReference>
<reference evidence="1 2" key="1">
    <citation type="submission" date="2013-02" db="EMBL/GenBank/DDBJ databases">
        <title>Draft Genome Sequence of Streptomyces afghaniensis, Which Produces Compounds of the Julimycin B-Complex.</title>
        <authorList>
            <person name="Gruening B.A."/>
            <person name="Praeg A."/>
            <person name="Erxleben A."/>
            <person name="Guenther S."/>
            <person name="Fiedler H.-P."/>
            <person name="Goodfellow M."/>
            <person name="Mueller M."/>
        </authorList>
    </citation>
    <scope>NUCLEOTIDE SEQUENCE [LARGE SCALE GENOMIC DNA]</scope>
    <source>
        <strain evidence="1 2">772</strain>
    </source>
</reference>
<gene>
    <name evidence="1" type="ORF">STAFG_0007</name>
</gene>
<evidence type="ECO:0000313" key="1">
    <source>
        <dbReference type="EMBL" id="EPJ42937.1"/>
    </source>
</evidence>
<sequence>MPPWNSSGKPGVAVLPEGSDGAVPALMRAADALLAAARTGRPHACDAAFGLRVTEILSAADDLLNGDVR</sequence>